<protein>
    <submittedName>
        <fullName evidence="2">Uncharacterized protein</fullName>
    </submittedName>
</protein>
<evidence type="ECO:0000256" key="1">
    <source>
        <dbReference type="SAM" id="MobiDB-lite"/>
    </source>
</evidence>
<evidence type="ECO:0000313" key="2">
    <source>
        <dbReference type="EMBL" id="TKR61367.1"/>
    </source>
</evidence>
<dbReference type="EMBL" id="AZBU02000011">
    <property type="protein sequence ID" value="TKR61367.1"/>
    <property type="molecule type" value="Genomic_DNA"/>
</dbReference>
<name>A0A4U5LYM9_STECR</name>
<gene>
    <name evidence="2" type="ORF">L596_028485</name>
</gene>
<feature type="compositionally biased region" description="Polar residues" evidence="1">
    <location>
        <begin position="11"/>
        <end position="35"/>
    </location>
</feature>
<feature type="region of interest" description="Disordered" evidence="1">
    <location>
        <begin position="1"/>
        <end position="35"/>
    </location>
</feature>
<proteinExistence type="predicted"/>
<dbReference type="Proteomes" id="UP000298663">
    <property type="component" value="Unassembled WGS sequence"/>
</dbReference>
<organism evidence="2 3">
    <name type="scientific">Steinernema carpocapsae</name>
    <name type="common">Entomopathogenic nematode</name>
    <dbReference type="NCBI Taxonomy" id="34508"/>
    <lineage>
        <taxon>Eukaryota</taxon>
        <taxon>Metazoa</taxon>
        <taxon>Ecdysozoa</taxon>
        <taxon>Nematoda</taxon>
        <taxon>Chromadorea</taxon>
        <taxon>Rhabditida</taxon>
        <taxon>Tylenchina</taxon>
        <taxon>Panagrolaimomorpha</taxon>
        <taxon>Strongyloidoidea</taxon>
        <taxon>Steinernematidae</taxon>
        <taxon>Steinernema</taxon>
    </lineage>
</organism>
<keyword evidence="3" id="KW-1185">Reference proteome</keyword>
<sequence>MVDLSKRFNALQGQPGTKDQRNSMAQQDNCQRQQPDTIPSAATIANVQPSLLTSTLIPPISASLTHLSPFAYRLPSQNTLPHPIKPQNGTPPAAQNVRIPSAARTFDLIAVICMRKKSVGAIGDAFVNIGDCLVLNAIAQINS</sequence>
<dbReference type="AlphaFoldDB" id="A0A4U5LYM9"/>
<reference evidence="2 3" key="2">
    <citation type="journal article" date="2019" name="G3 (Bethesda)">
        <title>Hybrid Assembly of the Genome of the Entomopathogenic Nematode Steinernema carpocapsae Identifies the X-Chromosome.</title>
        <authorList>
            <person name="Serra L."/>
            <person name="Macchietto M."/>
            <person name="Macias-Munoz A."/>
            <person name="McGill C.J."/>
            <person name="Rodriguez I.M."/>
            <person name="Rodriguez B."/>
            <person name="Murad R."/>
            <person name="Mortazavi A."/>
        </authorList>
    </citation>
    <scope>NUCLEOTIDE SEQUENCE [LARGE SCALE GENOMIC DNA]</scope>
    <source>
        <strain evidence="2 3">ALL</strain>
    </source>
</reference>
<accession>A0A4U5LYM9</accession>
<evidence type="ECO:0000313" key="3">
    <source>
        <dbReference type="Proteomes" id="UP000298663"/>
    </source>
</evidence>
<reference evidence="2 3" key="1">
    <citation type="journal article" date="2015" name="Genome Biol.">
        <title>Comparative genomics of Steinernema reveals deeply conserved gene regulatory networks.</title>
        <authorList>
            <person name="Dillman A.R."/>
            <person name="Macchietto M."/>
            <person name="Porter C.F."/>
            <person name="Rogers A."/>
            <person name="Williams B."/>
            <person name="Antoshechkin I."/>
            <person name="Lee M.M."/>
            <person name="Goodwin Z."/>
            <person name="Lu X."/>
            <person name="Lewis E.E."/>
            <person name="Goodrich-Blair H."/>
            <person name="Stock S.P."/>
            <person name="Adams B.J."/>
            <person name="Sternberg P.W."/>
            <person name="Mortazavi A."/>
        </authorList>
    </citation>
    <scope>NUCLEOTIDE SEQUENCE [LARGE SCALE GENOMIC DNA]</scope>
    <source>
        <strain evidence="2 3">ALL</strain>
    </source>
</reference>
<comment type="caution">
    <text evidence="2">The sequence shown here is derived from an EMBL/GenBank/DDBJ whole genome shotgun (WGS) entry which is preliminary data.</text>
</comment>